<evidence type="ECO:0008006" key="4">
    <source>
        <dbReference type="Google" id="ProtNLM"/>
    </source>
</evidence>
<dbReference type="Pfam" id="PF14264">
    <property type="entry name" value="Glucos_trans_II"/>
    <property type="match status" value="1"/>
</dbReference>
<feature type="transmembrane region" description="Helical" evidence="1">
    <location>
        <begin position="87"/>
        <end position="114"/>
    </location>
</feature>
<keyword evidence="1" id="KW-1133">Transmembrane helix</keyword>
<feature type="transmembrane region" description="Helical" evidence="1">
    <location>
        <begin position="221"/>
        <end position="242"/>
    </location>
</feature>
<reference evidence="2" key="1">
    <citation type="submission" date="2018-10" db="EMBL/GenBank/DDBJ databases">
        <title>Schaedlerella arabinophila gen. nov. sp. nov., isolated from the mouse intestinal tract and comparative analysis with the genome of the closely related altered Schaedler flora strain ASF502.</title>
        <authorList>
            <person name="Miyake S."/>
            <person name="Soh M."/>
            <person name="Seedorf H."/>
        </authorList>
    </citation>
    <scope>NUCLEOTIDE SEQUENCE [LARGE SCALE GENOMIC DNA]</scope>
    <source>
        <strain evidence="2">DSM 106076</strain>
    </source>
</reference>
<protein>
    <recommendedName>
        <fullName evidence="4">Glucosyl transferase GtrII</fullName>
    </recommendedName>
</protein>
<feature type="transmembrane region" description="Helical" evidence="1">
    <location>
        <begin position="126"/>
        <end position="144"/>
    </location>
</feature>
<accession>A0A3R8JVJ5</accession>
<name>A0A3R8JVJ5_9FIRM</name>
<feature type="transmembrane region" description="Helical" evidence="1">
    <location>
        <begin position="27"/>
        <end position="49"/>
    </location>
</feature>
<keyword evidence="3" id="KW-1185">Reference proteome</keyword>
<sequence length="528" mass="60265">METHHNSELHSESFAESFSQFCKYNKISIYLVLVMIFLTYGFMLFHFSFSIDTEAIVVLQTGFCDGWLGINRYGLVFTKWLTGVLSIVPGFATMLMTAATLGYSLAWMYVFWWIKGKEKGRPGASWLFPVLFFSSVPMVELTNFQCLSFEAAFAMLICAAALLLEWQWILEGKTLRLLFSILLGVWCFASYQAFVPVYISASLGSFLLGYQYRTDQVESRVFPISIKLGAVFLCDYVIYTLLGKLMMFLAGVQAGSYTDNMIQWGKKPLGEILISLKTYVYDVVLARSLFWNRGYLLAAAGLLLMAFWKLKRKTTERRFYPYYIFVTFVFLASPFFLPILLGSAPAVRGQLALPFAAAFGIQMITERFLENGERLSEHGRSIRLAAWGLLFLLILRGNIVKDNRLLYSEYVVRQQENALTQRLVEQVAVLGGSEETTVAILGKWSPVCNPSMIQGETLGHSFYEWDQEIPGCTCQRVLNYWSVLGYRYQHPDETQWKTAENLAEQMPSWPRQGSVFREGNLIVIKMSE</sequence>
<evidence type="ECO:0000313" key="3">
    <source>
        <dbReference type="Proteomes" id="UP000274920"/>
    </source>
</evidence>
<feature type="transmembrane region" description="Helical" evidence="1">
    <location>
        <begin position="151"/>
        <end position="169"/>
    </location>
</feature>
<evidence type="ECO:0000256" key="1">
    <source>
        <dbReference type="SAM" id="Phobius"/>
    </source>
</evidence>
<dbReference type="EMBL" id="RHJS01000002">
    <property type="protein sequence ID" value="RRK35482.1"/>
    <property type="molecule type" value="Genomic_DNA"/>
</dbReference>
<gene>
    <name evidence="2" type="ORF">EBB54_22600</name>
</gene>
<keyword evidence="1" id="KW-0472">Membrane</keyword>
<proteinExistence type="predicted"/>
<dbReference type="AlphaFoldDB" id="A0A3R8JVJ5"/>
<feature type="transmembrane region" description="Helical" evidence="1">
    <location>
        <begin position="320"/>
        <end position="339"/>
    </location>
</feature>
<feature type="transmembrane region" description="Helical" evidence="1">
    <location>
        <begin position="290"/>
        <end position="308"/>
    </location>
</feature>
<feature type="transmembrane region" description="Helical" evidence="1">
    <location>
        <begin position="181"/>
        <end position="209"/>
    </location>
</feature>
<dbReference type="Proteomes" id="UP000274920">
    <property type="component" value="Unassembled WGS sequence"/>
</dbReference>
<organism evidence="2 3">
    <name type="scientific">Schaedlerella arabinosiphila</name>
    <dbReference type="NCBI Taxonomy" id="2044587"/>
    <lineage>
        <taxon>Bacteria</taxon>
        <taxon>Bacillati</taxon>
        <taxon>Bacillota</taxon>
        <taxon>Clostridia</taxon>
        <taxon>Lachnospirales</taxon>
        <taxon>Lachnospiraceae</taxon>
        <taxon>Schaedlerella</taxon>
    </lineage>
</organism>
<evidence type="ECO:0000313" key="2">
    <source>
        <dbReference type="EMBL" id="RRK35482.1"/>
    </source>
</evidence>
<keyword evidence="1" id="KW-0812">Transmembrane</keyword>
<dbReference type="InterPro" id="IPR025686">
    <property type="entry name" value="Glucos_trans_II"/>
</dbReference>
<comment type="caution">
    <text evidence="2">The sequence shown here is derived from an EMBL/GenBank/DDBJ whole genome shotgun (WGS) entry which is preliminary data.</text>
</comment>